<dbReference type="EMBL" id="JAAXOT010000006">
    <property type="protein sequence ID" value="NKY57318.1"/>
    <property type="molecule type" value="Genomic_DNA"/>
</dbReference>
<keyword evidence="4" id="KW-1185">Reference proteome</keyword>
<comment type="caution">
    <text evidence="3">The sequence shown here is derived from an EMBL/GenBank/DDBJ whole genome shotgun (WGS) entry which is preliminary data.</text>
</comment>
<accession>A0A846YJM9</accession>
<keyword evidence="1" id="KW-0732">Signal</keyword>
<name>A0A846YJM9_9NOCA</name>
<proteinExistence type="predicted"/>
<dbReference type="AlphaFoldDB" id="A0A846YJM9"/>
<dbReference type="PANTHER" id="PTHR30024:SF42">
    <property type="entry name" value="ALIPHATIC SULFONATES-BINDING PROTEIN-RELATED"/>
    <property type="match status" value="1"/>
</dbReference>
<protein>
    <submittedName>
        <fullName evidence="3">ABC transporter substrate-binding protein</fullName>
    </submittedName>
</protein>
<evidence type="ECO:0000256" key="1">
    <source>
        <dbReference type="SAM" id="SignalP"/>
    </source>
</evidence>
<sequence>MRRRRSLLCLAVVATFVAVTTACGGGSASGELTSITLADGAQNLSAFNAPYDVFAKDRYWKESGFEVTPQFTQGGTQSVQLVASGKADVSVVGLSSALQVAAQSPSVKIIAITGGNIWQMAVPEQSAIRELADLKGKTIGVQALNTGQYLYNRAALEASGVDPDSDVEWLPIGTGAQAAAALDNGEVDALASYFGPLEVVGGLTRSPLRVLPTPLDDLDGSGAWIVNARVLEQHRDEIVEFMRGMSKTSIWAQQNPQAIIQSLWDTDPATKPRDVSDADAMASTVALVSAYWSKVINFGPEGMYGVLSDEAVEKAVHFHFDKGIVEGELDIAESIDLSVARDAADYDVEGIRAAAGQGNAP</sequence>
<gene>
    <name evidence="3" type="ORF">HGA15_14375</name>
</gene>
<reference evidence="3 4" key="1">
    <citation type="submission" date="2020-04" db="EMBL/GenBank/DDBJ databases">
        <title>MicrobeNet Type strains.</title>
        <authorList>
            <person name="Nicholson A.C."/>
        </authorList>
    </citation>
    <scope>NUCLEOTIDE SEQUENCE [LARGE SCALE GENOMIC DNA]</scope>
    <source>
        <strain evidence="3 4">JCM 3332</strain>
    </source>
</reference>
<dbReference type="Pfam" id="PF09084">
    <property type="entry name" value="NMT1"/>
    <property type="match status" value="1"/>
</dbReference>
<dbReference type="Proteomes" id="UP000570678">
    <property type="component" value="Unassembled WGS sequence"/>
</dbReference>
<dbReference type="RefSeq" id="WP_168433901.1">
    <property type="nucleotide sequence ID" value="NZ_JAAXOT010000006.1"/>
</dbReference>
<evidence type="ECO:0000313" key="4">
    <source>
        <dbReference type="Proteomes" id="UP000570678"/>
    </source>
</evidence>
<dbReference type="InterPro" id="IPR015168">
    <property type="entry name" value="SsuA/THI5"/>
</dbReference>
<feature type="signal peptide" evidence="1">
    <location>
        <begin position="1"/>
        <end position="24"/>
    </location>
</feature>
<feature type="chain" id="PRO_5038909396" evidence="1">
    <location>
        <begin position="25"/>
        <end position="361"/>
    </location>
</feature>
<feature type="domain" description="SsuA/THI5-like" evidence="2">
    <location>
        <begin position="59"/>
        <end position="258"/>
    </location>
</feature>
<dbReference type="Gene3D" id="3.40.190.10">
    <property type="entry name" value="Periplasmic binding protein-like II"/>
    <property type="match status" value="2"/>
</dbReference>
<evidence type="ECO:0000259" key="2">
    <source>
        <dbReference type="Pfam" id="PF09084"/>
    </source>
</evidence>
<dbReference type="PANTHER" id="PTHR30024">
    <property type="entry name" value="ALIPHATIC SULFONATES-BINDING PROTEIN-RELATED"/>
    <property type="match status" value="1"/>
</dbReference>
<dbReference type="SUPFAM" id="SSF53850">
    <property type="entry name" value="Periplasmic binding protein-like II"/>
    <property type="match status" value="1"/>
</dbReference>
<evidence type="ECO:0000313" key="3">
    <source>
        <dbReference type="EMBL" id="NKY57318.1"/>
    </source>
</evidence>
<dbReference type="PROSITE" id="PS51257">
    <property type="entry name" value="PROKAR_LIPOPROTEIN"/>
    <property type="match status" value="1"/>
</dbReference>
<organism evidence="3 4">
    <name type="scientific">Nocardia flavorosea</name>
    <dbReference type="NCBI Taxonomy" id="53429"/>
    <lineage>
        <taxon>Bacteria</taxon>
        <taxon>Bacillati</taxon>
        <taxon>Actinomycetota</taxon>
        <taxon>Actinomycetes</taxon>
        <taxon>Mycobacteriales</taxon>
        <taxon>Nocardiaceae</taxon>
        <taxon>Nocardia</taxon>
    </lineage>
</organism>